<keyword evidence="3" id="KW-1185">Reference proteome</keyword>
<dbReference type="VEuPathDB" id="FungiDB:JI435_418690"/>
<dbReference type="EMBL" id="CP069036">
    <property type="protein sequence ID" value="QRD02803.1"/>
    <property type="molecule type" value="Genomic_DNA"/>
</dbReference>
<feature type="region of interest" description="Disordered" evidence="1">
    <location>
        <begin position="39"/>
        <end position="60"/>
    </location>
</feature>
<evidence type="ECO:0000256" key="1">
    <source>
        <dbReference type="SAM" id="MobiDB-lite"/>
    </source>
</evidence>
<reference evidence="3" key="1">
    <citation type="journal article" date="2021" name="BMC Genomics">
        <title>Chromosome-level genome assembly and manually-curated proteome of model necrotroph Parastagonospora nodorum Sn15 reveals a genome-wide trove of candidate effector homologs, and redundancy of virulence-related functions within an accessory chromosome.</title>
        <authorList>
            <person name="Bertazzoni S."/>
            <person name="Jones D.A.B."/>
            <person name="Phan H.T."/>
            <person name="Tan K.-C."/>
            <person name="Hane J.K."/>
        </authorList>
    </citation>
    <scope>NUCLEOTIDE SEQUENCE [LARGE SCALE GENOMIC DNA]</scope>
    <source>
        <strain evidence="3">SN15 / ATCC MYA-4574 / FGSC 10173)</strain>
    </source>
</reference>
<name>A0A7U2FD29_PHANO</name>
<evidence type="ECO:0000313" key="3">
    <source>
        <dbReference type="Proteomes" id="UP000663193"/>
    </source>
</evidence>
<evidence type="ECO:0000313" key="2">
    <source>
        <dbReference type="EMBL" id="QRD02803.1"/>
    </source>
</evidence>
<sequence length="79" mass="8733">MCGVLEALEAERLTSTNRRPSFSPRTLLQLIRYRDSGKACCRQSTPGENSLETPRRTTPASMTWAATITDPAPIAEQHS</sequence>
<dbReference type="Proteomes" id="UP000663193">
    <property type="component" value="Chromosome 14"/>
</dbReference>
<dbReference type="AlphaFoldDB" id="A0A7U2FD29"/>
<protein>
    <submittedName>
        <fullName evidence="2">Uncharacterized protein</fullName>
    </submittedName>
</protein>
<gene>
    <name evidence="2" type="ORF">JI435_418690</name>
</gene>
<accession>A0A7U2FD29</accession>
<feature type="compositionally biased region" description="Polar residues" evidence="1">
    <location>
        <begin position="42"/>
        <end position="60"/>
    </location>
</feature>
<organism evidence="2 3">
    <name type="scientific">Phaeosphaeria nodorum (strain SN15 / ATCC MYA-4574 / FGSC 10173)</name>
    <name type="common">Glume blotch fungus</name>
    <name type="synonym">Parastagonospora nodorum</name>
    <dbReference type="NCBI Taxonomy" id="321614"/>
    <lineage>
        <taxon>Eukaryota</taxon>
        <taxon>Fungi</taxon>
        <taxon>Dikarya</taxon>
        <taxon>Ascomycota</taxon>
        <taxon>Pezizomycotina</taxon>
        <taxon>Dothideomycetes</taxon>
        <taxon>Pleosporomycetidae</taxon>
        <taxon>Pleosporales</taxon>
        <taxon>Pleosporineae</taxon>
        <taxon>Phaeosphaeriaceae</taxon>
        <taxon>Parastagonospora</taxon>
    </lineage>
</organism>
<proteinExistence type="predicted"/>